<sequence length="574" mass="67290">MDYLTTLPVELIHKILDNVPTLDILSSVFLVNKRLRSVSMVYPWFQLNFTCVIIPINKSQFDYICSQLLNLTSQIISLTLFDKDDPTTPMKNDLFFSKFNNIDITFSNLRSLTLTYIDYDTWCVFKTRLPLLIVKLSIHLVHNDRYASSSITSYVLCELLLFSLSLKYLSVKMSNYSNDTVIVHHQNPTILSSVQYFHLEGITIDLSSLFIITPMLHTLEISFRNLNRIFDTIHHQPLDLKRLRIDAYAITWLAMVILLSSFPRLDYLTVIADDLNNDMADGIAWAELLQEVKHFECKLQFYWDAFTDEPINLDSFRTKFWLEEKKWFLSYESISNTNSSILYSNSSSTIDYSSNEIIGILVSESTKLEPISLSHVHCLMINYQYVKYALLHRYTEVKQLNLSSFDTMFSMTFKDIVMYLDISRIVTCYPSVEWITKSTSDIIKFLQNLPYLRALCVSGPVLNYLFFHQWHNIVHLRIENDFDNRRYILCSNTIDAIGHSFTRLERLDFHLACVDDLRQILNRIMKTTLIDIFIRQPLSINSKRFVSYEWIKCNTELKNFYYACDAENSVSLWL</sequence>
<dbReference type="Proteomes" id="UP000663836">
    <property type="component" value="Unassembled WGS sequence"/>
</dbReference>
<reference evidence="2" key="1">
    <citation type="submission" date="2021-02" db="EMBL/GenBank/DDBJ databases">
        <authorList>
            <person name="Nowell W R."/>
        </authorList>
    </citation>
    <scope>NUCLEOTIDE SEQUENCE</scope>
</reference>
<dbReference type="PROSITE" id="PS50181">
    <property type="entry name" value="FBOX"/>
    <property type="match status" value="1"/>
</dbReference>
<gene>
    <name evidence="3" type="ORF">JBS370_LOCUS11737</name>
    <name evidence="2" type="ORF">ZHD862_LOCUS18226</name>
</gene>
<organism evidence="2 4">
    <name type="scientific">Rotaria sordida</name>
    <dbReference type="NCBI Taxonomy" id="392033"/>
    <lineage>
        <taxon>Eukaryota</taxon>
        <taxon>Metazoa</taxon>
        <taxon>Spiralia</taxon>
        <taxon>Gnathifera</taxon>
        <taxon>Rotifera</taxon>
        <taxon>Eurotatoria</taxon>
        <taxon>Bdelloidea</taxon>
        <taxon>Philodinida</taxon>
        <taxon>Philodinidae</taxon>
        <taxon>Rotaria</taxon>
    </lineage>
</organism>
<evidence type="ECO:0000313" key="3">
    <source>
        <dbReference type="EMBL" id="CAF3736540.1"/>
    </source>
</evidence>
<name>A0A814PZE3_9BILA</name>
<dbReference type="EMBL" id="CAJOBD010000920">
    <property type="protein sequence ID" value="CAF3736540.1"/>
    <property type="molecule type" value="Genomic_DNA"/>
</dbReference>
<dbReference type="Proteomes" id="UP000663864">
    <property type="component" value="Unassembled WGS sequence"/>
</dbReference>
<feature type="domain" description="F-box" evidence="1">
    <location>
        <begin position="1"/>
        <end position="38"/>
    </location>
</feature>
<proteinExistence type="predicted"/>
<dbReference type="EMBL" id="CAJNOT010000937">
    <property type="protein sequence ID" value="CAF1113112.1"/>
    <property type="molecule type" value="Genomic_DNA"/>
</dbReference>
<evidence type="ECO:0000313" key="2">
    <source>
        <dbReference type="EMBL" id="CAF1113112.1"/>
    </source>
</evidence>
<dbReference type="AlphaFoldDB" id="A0A814PZE3"/>
<comment type="caution">
    <text evidence="2">The sequence shown here is derived from an EMBL/GenBank/DDBJ whole genome shotgun (WGS) entry which is preliminary data.</text>
</comment>
<protein>
    <recommendedName>
        <fullName evidence="1">F-box domain-containing protein</fullName>
    </recommendedName>
</protein>
<accession>A0A814PZE3</accession>
<evidence type="ECO:0000313" key="4">
    <source>
        <dbReference type="Proteomes" id="UP000663864"/>
    </source>
</evidence>
<dbReference type="InterPro" id="IPR001810">
    <property type="entry name" value="F-box_dom"/>
</dbReference>
<evidence type="ECO:0000259" key="1">
    <source>
        <dbReference type="PROSITE" id="PS50181"/>
    </source>
</evidence>